<evidence type="ECO:0000313" key="2">
    <source>
        <dbReference type="EMBL" id="GMR52758.1"/>
    </source>
</evidence>
<accession>A0AAN5CXJ5</accession>
<feature type="compositionally biased region" description="Basic and acidic residues" evidence="1">
    <location>
        <begin position="1"/>
        <end position="20"/>
    </location>
</feature>
<sequence length="106" mass="11988">CERQENDKAAVDPKEMRGEDDLLAGGYDEEEKMEITAQQEEQLLREDDPRQTSGHERKQMLAALASASIIEGAKTKSDQSIEELKSSNEQLLARMDHLIGQLERCE</sequence>
<feature type="non-terminal residue" evidence="2">
    <location>
        <position position="106"/>
    </location>
</feature>
<reference evidence="3" key="1">
    <citation type="submission" date="2022-10" db="EMBL/GenBank/DDBJ databases">
        <title>Genome assembly of Pristionchus species.</title>
        <authorList>
            <person name="Yoshida K."/>
            <person name="Sommer R.J."/>
        </authorList>
    </citation>
    <scope>NUCLEOTIDE SEQUENCE [LARGE SCALE GENOMIC DNA]</scope>
    <source>
        <strain evidence="3">RS5460</strain>
    </source>
</reference>
<proteinExistence type="predicted"/>
<evidence type="ECO:0000256" key="1">
    <source>
        <dbReference type="SAM" id="MobiDB-lite"/>
    </source>
</evidence>
<organism evidence="2 3">
    <name type="scientific">Pristionchus mayeri</name>
    <dbReference type="NCBI Taxonomy" id="1317129"/>
    <lineage>
        <taxon>Eukaryota</taxon>
        <taxon>Metazoa</taxon>
        <taxon>Ecdysozoa</taxon>
        <taxon>Nematoda</taxon>
        <taxon>Chromadorea</taxon>
        <taxon>Rhabditida</taxon>
        <taxon>Rhabditina</taxon>
        <taxon>Diplogasteromorpha</taxon>
        <taxon>Diplogasteroidea</taxon>
        <taxon>Neodiplogasteridae</taxon>
        <taxon>Pristionchus</taxon>
    </lineage>
</organism>
<feature type="non-terminal residue" evidence="2">
    <location>
        <position position="1"/>
    </location>
</feature>
<dbReference type="Proteomes" id="UP001328107">
    <property type="component" value="Unassembled WGS sequence"/>
</dbReference>
<keyword evidence="3" id="KW-1185">Reference proteome</keyword>
<comment type="caution">
    <text evidence="2">The sequence shown here is derived from an EMBL/GenBank/DDBJ whole genome shotgun (WGS) entry which is preliminary data.</text>
</comment>
<feature type="region of interest" description="Disordered" evidence="1">
    <location>
        <begin position="1"/>
        <end position="30"/>
    </location>
</feature>
<dbReference type="EMBL" id="BTRK01000005">
    <property type="protein sequence ID" value="GMR52758.1"/>
    <property type="molecule type" value="Genomic_DNA"/>
</dbReference>
<gene>
    <name evidence="2" type="ORF">PMAYCL1PPCAC_22953</name>
</gene>
<name>A0AAN5CXJ5_9BILA</name>
<evidence type="ECO:0000313" key="3">
    <source>
        <dbReference type="Proteomes" id="UP001328107"/>
    </source>
</evidence>
<protein>
    <submittedName>
        <fullName evidence="2">Uncharacterized protein</fullName>
    </submittedName>
</protein>
<dbReference type="AlphaFoldDB" id="A0AAN5CXJ5"/>